<dbReference type="GO" id="GO:0043235">
    <property type="term" value="C:receptor complex"/>
    <property type="evidence" value="ECO:0007669"/>
    <property type="project" value="TreeGrafter"/>
</dbReference>
<dbReference type="PANTHER" id="PTHR22722">
    <property type="entry name" value="LOW-DENSITY LIPOPROTEIN RECEPTOR-RELATED PROTEIN 2-RELATED"/>
    <property type="match status" value="1"/>
</dbReference>
<evidence type="ECO:0000313" key="12">
    <source>
        <dbReference type="Proteomes" id="UP000494106"/>
    </source>
</evidence>
<dbReference type="EMBL" id="CADEBC010000503">
    <property type="protein sequence ID" value="CAB3239983.1"/>
    <property type="molecule type" value="Genomic_DNA"/>
</dbReference>
<dbReference type="PROSITE" id="PS01209">
    <property type="entry name" value="LDLRA_1"/>
    <property type="match status" value="3"/>
</dbReference>
<dbReference type="AlphaFoldDB" id="A0A8S1A628"/>
<comment type="caution">
    <text evidence="9">Lacks conserved residue(s) required for the propagation of feature annotation.</text>
</comment>
<evidence type="ECO:0000313" key="11">
    <source>
        <dbReference type="EMBL" id="CAB3239983.1"/>
    </source>
</evidence>
<dbReference type="SUPFAM" id="SSF57424">
    <property type="entry name" value="LDL receptor-like module"/>
    <property type="match status" value="4"/>
</dbReference>
<evidence type="ECO:0000256" key="2">
    <source>
        <dbReference type="ARBA" id="ARBA00022692"/>
    </source>
</evidence>
<evidence type="ECO:0000256" key="1">
    <source>
        <dbReference type="ARBA" id="ARBA00004167"/>
    </source>
</evidence>
<reference evidence="11 12" key="1">
    <citation type="submission" date="2020-04" db="EMBL/GenBank/DDBJ databases">
        <authorList>
            <person name="Wallbank WR R."/>
            <person name="Pardo Diaz C."/>
            <person name="Kozak K."/>
            <person name="Martin S."/>
            <person name="Jiggins C."/>
            <person name="Moest M."/>
            <person name="Warren A I."/>
            <person name="Byers J.R.P. K."/>
            <person name="Montejo-Kovacevich G."/>
            <person name="Yen C E."/>
        </authorList>
    </citation>
    <scope>NUCLEOTIDE SEQUENCE [LARGE SCALE GENOMIC DNA]</scope>
</reference>
<keyword evidence="7" id="KW-0675">Receptor</keyword>
<evidence type="ECO:0000256" key="4">
    <source>
        <dbReference type="ARBA" id="ARBA00022989"/>
    </source>
</evidence>
<dbReference type="Proteomes" id="UP000494106">
    <property type="component" value="Unassembled WGS sequence"/>
</dbReference>
<feature type="disulfide bond" evidence="9">
    <location>
        <begin position="382"/>
        <end position="400"/>
    </location>
</feature>
<feature type="disulfide bond" evidence="9">
    <location>
        <begin position="394"/>
        <end position="409"/>
    </location>
</feature>
<keyword evidence="3" id="KW-0677">Repeat</keyword>
<evidence type="ECO:0000256" key="6">
    <source>
        <dbReference type="ARBA" id="ARBA00023157"/>
    </source>
</evidence>
<sequence length="525" mass="58667">MTLSGSFNDPLSKTDTVDNSINLNSLYCSHLWANSHIRNAIIAAPYEDRNITYCYTCKGKIRKYEVKSPKSFMPQTHSTPNKEITILKEDLPINGQENSLENKKTEEFRSVDNSISKDPASTIVESKQRIPSISQQIDSSFRQKYISYEMEPRCVRRQRLRKTLKGFGCIVNFTMTDNPLKKRTQIQACSISIMIVAIVIISFILVNFTHPNFKAVANITSTSVVPTKVNFNKTVSANTNVYSELLSEAQTKVAESYFTTTVSTSNAITNNITQTSVLSKIRKNIRTYPKNSKEELTGVPKDINNRDVSQRFCSCQRNEICMLDENSGTSVCRKPIDEEDPTGCGGLCALETEACQLVDKARGVRVCRLLTLVTCSPKEWRCRNGLCVSAEARCDGSIQCYDRSDEMYCDCDLTKQFRCGHFISCFSQTKLCDGVIDCWDGYDEVNCTVECPDDQFTCNSGQCIAASRFCDGLADCMDGSDEPDGCGGNCGTHEIQCRNQRCVPRTVHCDGRDNCGDASDELHCL</sequence>
<accession>A0A8S1A628</accession>
<evidence type="ECO:0000256" key="8">
    <source>
        <dbReference type="ARBA" id="ARBA00023180"/>
    </source>
</evidence>
<gene>
    <name evidence="11" type="ORF">APLA_LOCUS8150</name>
</gene>
<evidence type="ECO:0000256" key="10">
    <source>
        <dbReference type="SAM" id="Phobius"/>
    </source>
</evidence>
<keyword evidence="12" id="KW-1185">Reference proteome</keyword>
<proteinExistence type="predicted"/>
<dbReference type="InterPro" id="IPR036055">
    <property type="entry name" value="LDL_receptor-like_sf"/>
</dbReference>
<feature type="disulfide bond" evidence="9">
    <location>
        <begin position="509"/>
        <end position="524"/>
    </location>
</feature>
<feature type="disulfide bond" evidence="9">
    <location>
        <begin position="375"/>
        <end position="387"/>
    </location>
</feature>
<evidence type="ECO:0000256" key="9">
    <source>
        <dbReference type="PROSITE-ProRule" id="PRU00124"/>
    </source>
</evidence>
<dbReference type="InterPro" id="IPR002172">
    <property type="entry name" value="LDrepeatLR_classA_rpt"/>
</dbReference>
<feature type="disulfide bond" evidence="9">
    <location>
        <begin position="458"/>
        <end position="476"/>
    </location>
</feature>
<feature type="disulfide bond" evidence="9">
    <location>
        <begin position="432"/>
        <end position="447"/>
    </location>
</feature>
<keyword evidence="4 10" id="KW-1133">Transmembrane helix</keyword>
<feature type="disulfide bond" evidence="9">
    <location>
        <begin position="490"/>
        <end position="502"/>
    </location>
</feature>
<keyword evidence="8" id="KW-0325">Glycoprotein</keyword>
<protein>
    <submittedName>
        <fullName evidence="11">Uncharacterized protein</fullName>
    </submittedName>
</protein>
<keyword evidence="5 10" id="KW-0472">Membrane</keyword>
<evidence type="ECO:0000256" key="3">
    <source>
        <dbReference type="ARBA" id="ARBA00022737"/>
    </source>
</evidence>
<dbReference type="SMART" id="SM00192">
    <property type="entry name" value="LDLa"/>
    <property type="match status" value="4"/>
</dbReference>
<comment type="subcellular location">
    <subcellularLocation>
        <location evidence="1">Membrane</location>
        <topology evidence="1">Single-pass membrane protein</topology>
    </subcellularLocation>
</comment>
<keyword evidence="2 10" id="KW-0812">Transmembrane</keyword>
<dbReference type="InterPro" id="IPR023415">
    <property type="entry name" value="LDLR_class-A_CS"/>
</dbReference>
<feature type="disulfide bond" evidence="9">
    <location>
        <begin position="451"/>
        <end position="463"/>
    </location>
</feature>
<feature type="transmembrane region" description="Helical" evidence="10">
    <location>
        <begin position="188"/>
        <end position="208"/>
    </location>
</feature>
<keyword evidence="6 9" id="KW-1015">Disulfide bond</keyword>
<dbReference type="CDD" id="cd00112">
    <property type="entry name" value="LDLa"/>
    <property type="match status" value="4"/>
</dbReference>
<dbReference type="GO" id="GO:0005886">
    <property type="term" value="C:plasma membrane"/>
    <property type="evidence" value="ECO:0007669"/>
    <property type="project" value="TreeGrafter"/>
</dbReference>
<evidence type="ECO:0000256" key="5">
    <source>
        <dbReference type="ARBA" id="ARBA00023136"/>
    </source>
</evidence>
<dbReference type="PROSITE" id="PS50068">
    <property type="entry name" value="LDLRA_2"/>
    <property type="match status" value="4"/>
</dbReference>
<dbReference type="OrthoDB" id="9988974at2759"/>
<dbReference type="Pfam" id="PF00057">
    <property type="entry name" value="Ldl_recept_a"/>
    <property type="match status" value="3"/>
</dbReference>
<dbReference type="Gene3D" id="4.10.400.10">
    <property type="entry name" value="Low-density Lipoprotein Receptor"/>
    <property type="match status" value="4"/>
</dbReference>
<evidence type="ECO:0000256" key="7">
    <source>
        <dbReference type="ARBA" id="ARBA00023170"/>
    </source>
</evidence>
<dbReference type="InterPro" id="IPR051221">
    <property type="entry name" value="LDLR-related"/>
</dbReference>
<dbReference type="PRINTS" id="PR00261">
    <property type="entry name" value="LDLRECEPTOR"/>
</dbReference>
<comment type="caution">
    <text evidence="11">The sequence shown here is derived from an EMBL/GenBank/DDBJ whole genome shotgun (WGS) entry which is preliminary data.</text>
</comment>
<feature type="disulfide bond" evidence="9">
    <location>
        <begin position="497"/>
        <end position="515"/>
    </location>
</feature>
<organism evidence="11 12">
    <name type="scientific">Arctia plantaginis</name>
    <name type="common">Wood tiger moth</name>
    <name type="synonym">Phalaena plantaginis</name>
    <dbReference type="NCBI Taxonomy" id="874455"/>
    <lineage>
        <taxon>Eukaryota</taxon>
        <taxon>Metazoa</taxon>
        <taxon>Ecdysozoa</taxon>
        <taxon>Arthropoda</taxon>
        <taxon>Hexapoda</taxon>
        <taxon>Insecta</taxon>
        <taxon>Pterygota</taxon>
        <taxon>Neoptera</taxon>
        <taxon>Endopterygota</taxon>
        <taxon>Lepidoptera</taxon>
        <taxon>Glossata</taxon>
        <taxon>Ditrysia</taxon>
        <taxon>Noctuoidea</taxon>
        <taxon>Erebidae</taxon>
        <taxon>Arctiinae</taxon>
        <taxon>Arctia</taxon>
    </lineage>
</organism>
<name>A0A8S1A628_ARCPL</name>